<comment type="subcellular location">
    <subcellularLocation>
        <location evidence="1">Nucleus</location>
    </subcellularLocation>
</comment>
<evidence type="ECO:0000256" key="1">
    <source>
        <dbReference type="ARBA" id="ARBA00004123"/>
    </source>
</evidence>
<evidence type="ECO:0000256" key="7">
    <source>
        <dbReference type="ARBA" id="ARBA00023163"/>
    </source>
</evidence>
<feature type="compositionally biased region" description="Basic and acidic residues" evidence="11">
    <location>
        <begin position="216"/>
        <end position="227"/>
    </location>
</feature>
<dbReference type="EMBL" id="GL832973">
    <property type="protein sequence ID" value="EGD75698.1"/>
    <property type="molecule type" value="Genomic_DNA"/>
</dbReference>
<dbReference type="InterPro" id="IPR011011">
    <property type="entry name" value="Znf_FYVE_PHD"/>
</dbReference>
<feature type="compositionally biased region" description="Basic and acidic residues" evidence="11">
    <location>
        <begin position="301"/>
        <end position="316"/>
    </location>
</feature>
<evidence type="ECO:0000256" key="5">
    <source>
        <dbReference type="ARBA" id="ARBA00023015"/>
    </source>
</evidence>
<dbReference type="PROSITE" id="PS50016">
    <property type="entry name" value="ZF_PHD_2"/>
    <property type="match status" value="1"/>
</dbReference>
<evidence type="ECO:0000256" key="6">
    <source>
        <dbReference type="ARBA" id="ARBA00023125"/>
    </source>
</evidence>
<evidence type="ECO:0000313" key="14">
    <source>
        <dbReference type="Proteomes" id="UP000007799"/>
    </source>
</evidence>
<evidence type="ECO:0000256" key="2">
    <source>
        <dbReference type="ARBA" id="ARBA00022723"/>
    </source>
</evidence>
<dbReference type="Pfam" id="PF12269">
    <property type="entry name" value="CpG_bind_C"/>
    <property type="match status" value="1"/>
</dbReference>
<dbReference type="InterPro" id="IPR019787">
    <property type="entry name" value="Znf_PHD-finger"/>
</dbReference>
<dbReference type="GO" id="GO:0045893">
    <property type="term" value="P:positive regulation of DNA-templated transcription"/>
    <property type="evidence" value="ECO:0007669"/>
    <property type="project" value="TreeGrafter"/>
</dbReference>
<gene>
    <name evidence="13" type="ORF">PTSG_07815</name>
</gene>
<keyword evidence="8" id="KW-0539">Nucleus</keyword>
<reference evidence="13" key="1">
    <citation type="submission" date="2009-08" db="EMBL/GenBank/DDBJ databases">
        <title>Annotation of Salpingoeca rosetta.</title>
        <authorList>
            <consortium name="The Broad Institute Genome Sequencing Platform"/>
            <person name="Russ C."/>
            <person name="Cuomo C."/>
            <person name="Burger G."/>
            <person name="Gray M.W."/>
            <person name="Holland P.W.H."/>
            <person name="King N."/>
            <person name="Lang F.B.F."/>
            <person name="Roger A.J."/>
            <person name="Ruiz-Trillo I."/>
            <person name="Young S.K."/>
            <person name="Zeng Q."/>
            <person name="Gargeya S."/>
            <person name="Alvarado L."/>
            <person name="Berlin A."/>
            <person name="Chapman S.B."/>
            <person name="Chen Z."/>
            <person name="Freedman E."/>
            <person name="Gellesch M."/>
            <person name="Goldberg J."/>
            <person name="Griggs A."/>
            <person name="Gujja S."/>
            <person name="Heilman E."/>
            <person name="Heiman D."/>
            <person name="Howarth C."/>
            <person name="Mehta T."/>
            <person name="Neiman D."/>
            <person name="Pearson M."/>
            <person name="Roberts A."/>
            <person name="Saif S."/>
            <person name="Shea T."/>
            <person name="Shenoy N."/>
            <person name="Sisk P."/>
            <person name="Stolte C."/>
            <person name="Sykes S."/>
            <person name="White J."/>
            <person name="Yandava C."/>
            <person name="Haas B."/>
            <person name="Nusbaum C."/>
            <person name="Birren B."/>
        </authorList>
    </citation>
    <scope>NUCLEOTIDE SEQUENCE [LARGE SCALE GENOMIC DNA]</scope>
    <source>
        <strain evidence="13">ATCC 50818</strain>
    </source>
</reference>
<evidence type="ECO:0000256" key="11">
    <source>
        <dbReference type="SAM" id="MobiDB-lite"/>
    </source>
</evidence>
<evidence type="ECO:0000313" key="13">
    <source>
        <dbReference type="EMBL" id="EGD75698.1"/>
    </source>
</evidence>
<dbReference type="PANTHER" id="PTHR46174:SF1">
    <property type="entry name" value="CXXC-TYPE ZINC FINGER PROTEIN 1"/>
    <property type="match status" value="1"/>
</dbReference>
<evidence type="ECO:0000256" key="9">
    <source>
        <dbReference type="ARBA" id="ARBA00023828"/>
    </source>
</evidence>
<dbReference type="STRING" id="946362.F2UGE8"/>
<feature type="region of interest" description="Disordered" evidence="11">
    <location>
        <begin position="528"/>
        <end position="586"/>
    </location>
</feature>
<proteinExistence type="predicted"/>
<dbReference type="InterPro" id="IPR001965">
    <property type="entry name" value="Znf_PHD"/>
</dbReference>
<feature type="compositionally biased region" description="Basic and acidic residues" evidence="11">
    <location>
        <begin position="279"/>
        <end position="291"/>
    </location>
</feature>
<keyword evidence="3 10" id="KW-0863">Zinc-finger</keyword>
<evidence type="ECO:0000259" key="12">
    <source>
        <dbReference type="PROSITE" id="PS50016"/>
    </source>
</evidence>
<dbReference type="KEGG" id="sre:PTSG_07815"/>
<keyword evidence="14" id="KW-1185">Reference proteome</keyword>
<dbReference type="SUPFAM" id="SSF57903">
    <property type="entry name" value="FYVE/PHD zinc finger"/>
    <property type="match status" value="1"/>
</dbReference>
<keyword evidence="2" id="KW-0479">Metal-binding</keyword>
<dbReference type="RefSeq" id="XP_004991619.1">
    <property type="nucleotide sequence ID" value="XM_004991562.1"/>
</dbReference>
<keyword evidence="7" id="KW-0804">Transcription</keyword>
<keyword evidence="6" id="KW-0238">DNA-binding</keyword>
<feature type="domain" description="PHD-type" evidence="12">
    <location>
        <begin position="7"/>
        <end position="57"/>
    </location>
</feature>
<dbReference type="Gene3D" id="3.30.40.10">
    <property type="entry name" value="Zinc/RING finger domain, C3HC4 (zinc finger)"/>
    <property type="match status" value="1"/>
</dbReference>
<dbReference type="InParanoid" id="F2UGE8"/>
<feature type="compositionally biased region" description="Acidic residues" evidence="11">
    <location>
        <begin position="325"/>
        <end position="344"/>
    </location>
</feature>
<dbReference type="OrthoDB" id="784962at2759"/>
<dbReference type="SMART" id="SM00249">
    <property type="entry name" value="PHD"/>
    <property type="match status" value="1"/>
</dbReference>
<dbReference type="Pfam" id="PF00628">
    <property type="entry name" value="PHD"/>
    <property type="match status" value="1"/>
</dbReference>
<keyword evidence="5" id="KW-0805">Transcription regulation</keyword>
<protein>
    <recommendedName>
        <fullName evidence="9">CXXC-type zinc finger protein 1</fullName>
    </recommendedName>
</protein>
<dbReference type="InterPro" id="IPR019786">
    <property type="entry name" value="Zinc_finger_PHD-type_CS"/>
</dbReference>
<feature type="region of interest" description="Disordered" evidence="11">
    <location>
        <begin position="177"/>
        <end position="353"/>
    </location>
</feature>
<dbReference type="eggNOG" id="KOG1632">
    <property type="taxonomic scope" value="Eukaryota"/>
</dbReference>
<dbReference type="GO" id="GO:0008270">
    <property type="term" value="F:zinc ion binding"/>
    <property type="evidence" value="ECO:0007669"/>
    <property type="project" value="UniProtKB-KW"/>
</dbReference>
<evidence type="ECO:0000256" key="3">
    <source>
        <dbReference type="ARBA" id="ARBA00022771"/>
    </source>
</evidence>
<evidence type="ECO:0000256" key="8">
    <source>
        <dbReference type="ARBA" id="ARBA00023242"/>
    </source>
</evidence>
<dbReference type="GO" id="GO:0003677">
    <property type="term" value="F:DNA binding"/>
    <property type="evidence" value="ECO:0007669"/>
    <property type="project" value="UniProtKB-KW"/>
</dbReference>
<sequence>MSDDEQELYCICRRPEGTVFMICCEHCDQWFHGHCMGITKEMADNIELYYCLECRLRHKDLTIKYKHPPKDVEEEAGKVYCARTDCPIELAPDCTSKYCSRECRMIVGHQLLRSFMRRVAPGPHNGTSAALISRLEAEKTSFQQDLDRRKRAIAALHAEITAFQRHVDRLNAGEFAAESGEQPVIESSDASSTSGGGGGGENGPAHHTDGSGGGEVKQEVKEDAQMKEEEEERQGTEMEGVVGDADKPYVSRQAAGEAGGNEQGGGDSSKDGATSSEEPAAKRARMDEGSGHDSGTVAGAVKEEADGRDAKGRNDDSGGNGGSADNDDDENDSGGGDDDDDDDGEGRGVLGVLGDWTNMPGTITCFICTRELPLAAGLKHIPQCFRATELKFPLLGTHPVILPFCPIKAFCNKKMGKRQEVCQQVDAFCFQHSPTAKAMWRIKGERCCGFYPRSASPEDGCCRRPYKQCPAHLAWQFSRLGLLSKEIIAESHQAEVAAQELDRCTTRLSQQHLLIMHAMHSVEDIPASEAAPPTADPYWKEGAESQTSSEQPEWLRRREEADPYVQDDTRPALTVGTKSLPKRHWR</sequence>
<dbReference type="Proteomes" id="UP000007799">
    <property type="component" value="Unassembled WGS sequence"/>
</dbReference>
<keyword evidence="4" id="KW-0862">Zinc</keyword>
<dbReference type="AlphaFoldDB" id="F2UGE8"/>
<dbReference type="GeneID" id="16072180"/>
<dbReference type="GO" id="GO:0048188">
    <property type="term" value="C:Set1C/COMPASS complex"/>
    <property type="evidence" value="ECO:0007669"/>
    <property type="project" value="InterPro"/>
</dbReference>
<accession>F2UGE8</accession>
<dbReference type="InterPro" id="IPR037869">
    <property type="entry name" value="Spp1/CFP1"/>
</dbReference>
<evidence type="ECO:0000256" key="4">
    <source>
        <dbReference type="ARBA" id="ARBA00022833"/>
    </source>
</evidence>
<dbReference type="InterPro" id="IPR013083">
    <property type="entry name" value="Znf_RING/FYVE/PHD"/>
</dbReference>
<dbReference type="PROSITE" id="PS01359">
    <property type="entry name" value="ZF_PHD_1"/>
    <property type="match status" value="1"/>
</dbReference>
<organism evidence="14">
    <name type="scientific">Salpingoeca rosetta (strain ATCC 50818 / BSB-021)</name>
    <dbReference type="NCBI Taxonomy" id="946362"/>
    <lineage>
        <taxon>Eukaryota</taxon>
        <taxon>Choanoflagellata</taxon>
        <taxon>Craspedida</taxon>
        <taxon>Salpingoecidae</taxon>
        <taxon>Salpingoeca</taxon>
    </lineage>
</organism>
<feature type="compositionally biased region" description="Gly residues" evidence="11">
    <location>
        <begin position="257"/>
        <end position="267"/>
    </location>
</feature>
<evidence type="ECO:0000256" key="10">
    <source>
        <dbReference type="PROSITE-ProRule" id="PRU00146"/>
    </source>
</evidence>
<dbReference type="InterPro" id="IPR022056">
    <property type="entry name" value="CpG-bd_C"/>
</dbReference>
<name>F2UGE8_SALR5</name>
<dbReference type="PANTHER" id="PTHR46174">
    <property type="entry name" value="CXXC-TYPE ZINC FINGER PROTEIN 1"/>
    <property type="match status" value="1"/>
</dbReference>